<dbReference type="Gene3D" id="3.40.50.200">
    <property type="entry name" value="Peptidase S8/S53 domain"/>
    <property type="match status" value="1"/>
</dbReference>
<evidence type="ECO:0000313" key="11">
    <source>
        <dbReference type="Proteomes" id="UP000280501"/>
    </source>
</evidence>
<dbReference type="SUPFAM" id="SSF52743">
    <property type="entry name" value="Subtilisin-like"/>
    <property type="match status" value="1"/>
</dbReference>
<comment type="similarity">
    <text evidence="1 6">Belongs to the peptidase S8 family.</text>
</comment>
<dbReference type="Proteomes" id="UP000280501">
    <property type="component" value="Unassembled WGS sequence"/>
</dbReference>
<keyword evidence="11" id="KW-1185">Reference proteome</keyword>
<feature type="signal peptide" evidence="8">
    <location>
        <begin position="1"/>
        <end position="34"/>
    </location>
</feature>
<evidence type="ECO:0000256" key="4">
    <source>
        <dbReference type="ARBA" id="ARBA00022825"/>
    </source>
</evidence>
<evidence type="ECO:0000256" key="3">
    <source>
        <dbReference type="ARBA" id="ARBA00022801"/>
    </source>
</evidence>
<evidence type="ECO:0000256" key="5">
    <source>
        <dbReference type="PIRSR" id="PIRSR615500-1"/>
    </source>
</evidence>
<dbReference type="InterPro" id="IPR023828">
    <property type="entry name" value="Peptidase_S8_Ser-AS"/>
</dbReference>
<dbReference type="GO" id="GO:0004180">
    <property type="term" value="F:carboxypeptidase activity"/>
    <property type="evidence" value="ECO:0007669"/>
    <property type="project" value="UniProtKB-KW"/>
</dbReference>
<dbReference type="PANTHER" id="PTHR43806:SF11">
    <property type="entry name" value="CEREVISIN-RELATED"/>
    <property type="match status" value="1"/>
</dbReference>
<dbReference type="Pfam" id="PF13620">
    <property type="entry name" value="CarboxypepD_reg"/>
    <property type="match status" value="1"/>
</dbReference>
<comment type="caution">
    <text evidence="10">The sequence shown here is derived from an EMBL/GenBank/DDBJ whole genome shotgun (WGS) entry which is preliminary data.</text>
</comment>
<dbReference type="RefSeq" id="WP_123816127.1">
    <property type="nucleotide sequence ID" value="NZ_RKQZ01000001.1"/>
</dbReference>
<dbReference type="InterPro" id="IPR036852">
    <property type="entry name" value="Peptidase_S8/S53_dom_sf"/>
</dbReference>
<dbReference type="SUPFAM" id="SSF49464">
    <property type="entry name" value="Carboxypeptidase regulatory domain-like"/>
    <property type="match status" value="3"/>
</dbReference>
<keyword evidence="3 6" id="KW-0378">Hydrolase</keyword>
<dbReference type="Gene3D" id="2.60.120.200">
    <property type="match status" value="1"/>
</dbReference>
<evidence type="ECO:0000256" key="7">
    <source>
        <dbReference type="SAM" id="MobiDB-lite"/>
    </source>
</evidence>
<reference evidence="10 11" key="1">
    <citation type="submission" date="2018-11" db="EMBL/GenBank/DDBJ databases">
        <title>Sequencing the genomes of 1000 actinobacteria strains.</title>
        <authorList>
            <person name="Klenk H.-P."/>
        </authorList>
    </citation>
    <scope>NUCLEOTIDE SEQUENCE [LARGE SCALE GENOMIC DNA]</scope>
    <source>
        <strain evidence="10 11">DSM 15700</strain>
    </source>
</reference>
<feature type="region of interest" description="Disordered" evidence="7">
    <location>
        <begin position="1004"/>
        <end position="1059"/>
    </location>
</feature>
<feature type="domain" description="Peptidase S8/S53" evidence="9">
    <location>
        <begin position="210"/>
        <end position="494"/>
    </location>
</feature>
<feature type="compositionally biased region" description="Low complexity" evidence="7">
    <location>
        <begin position="1021"/>
        <end position="1031"/>
    </location>
</feature>
<dbReference type="InterPro" id="IPR015500">
    <property type="entry name" value="Peptidase_S8_subtilisin-rel"/>
</dbReference>
<feature type="chain" id="PRO_5039180954" evidence="8">
    <location>
        <begin position="35"/>
        <end position="1382"/>
    </location>
</feature>
<evidence type="ECO:0000256" key="6">
    <source>
        <dbReference type="PROSITE-ProRule" id="PRU01240"/>
    </source>
</evidence>
<gene>
    <name evidence="10" type="ORF">EDD34_4021</name>
</gene>
<sequence>MRRRTMPGRRTAAALATALSFVAASAVSAAPALAGPPAGLPSTAGAVTPDRPTDDAGGSSAAGKSKLTDTLRARLGTGKSGDFWIRFEQTADLERATTITDWAERGRYVYDELTAAAKRSQADVVAELRSAGADHETYWINNSVLVTDGDLELATRLAAEPEVASVHERVAVEPIEPVEQHPAGEAGTASVEWGVEAINAPAAWDLGHTGEGITVATVDSGADLEHPALAPHYRGAAEDGTVNHDYNWFDASGSCGGDPCDNAGHGTHVMGTMVGDDGGDNQIGVAPGAEWIAANGCHSCSDADLLASGQWMLAPTRADGSQPNPALRPHVVNNSWGSQLPGDINDFFADEIAAWEAAGIFGVWAAGNAGEAGCQSTSSPGANAATYSVGATTSEGEIAGFSSRGPGEDGMIQPNIAAPGQEVRSSVPGGGYEVASGTSMAAPHVTGAVAVLWSAVPSLIGDIPVTRDLLDASAVDHADDECGGTPENNNVYGEGDLDVLALVEAAGEEESGDIAGTVTGTDGEPVDGATVTVGERSTATDASGAFRILLPVGTYDVEVEAFGFVGGVVEGVEVSDGGTAAADIALERAPMTTMTGTVTDGSGHGWPLGAKVRIAEAPADFSAWSDPFTGEYTLDVPANSTHTVIADPTAEGYATSREPVEVSAGPVVHDVAARVTAACVAPGYGFGGADIPVEEFESGELPEGWSVEDLAGTGEVWTFDDDFGYGNMTGGEGLFAEVNSDAYGPDGHQDTTLTTAPLDFSGLSAPTLAFDQAFDTLGEFADVDLSIDGGETWETVLHQTAPAQGRAFVDLSAAGGESDALVRFHLGDAFWGLWWQIDDVGFGECLPVAGGLVSGHVTDLNTEDGVVGATVADTEFPDDGVPTADPANTHVQPGYYSLFAPAGERTISVKGDGYVSDESPVQVTADTITRHDVELAAPRLSVTPDQVSDDMVLGGTGSGRFTVTNEGTASAEVEAYPGTSDFEILSSGASGGTIKGVEREATEVAAAPVPSSGKPGTAHRTAAADATPSDPAAERYAPHGRAGKAVTPAPTPSLLAGEGTTITHSSSQEIAPGNSVACTGAATQVLRTFTLEDFGIGGEFAVTNVSFGVEIADPGTEVTVNLYTLDGELLYENMELLGSATTELEDADLTLVDVPVAGTAPAGSTLVVEVAVPDGPVFFVGSNAEPETAPTYLASEACGNPEPAEVADLGFPDMHAVMNVTGGTSVDVPWLDVQPPVFSLEPGESATVHVGMDSSRVDQPGTYESAVVVDGSTPYRAPRATVTMSVDPPKNWGKIAGTVTGQPCEGDPAPLEGAFVKLDGSAYDVTLVTGPDGGYARWMGVSNNKLTLLSSADGYPPEMKSNVRIIKGRTVVHDFTLTEFCG</sequence>
<dbReference type="InterPro" id="IPR000209">
    <property type="entry name" value="Peptidase_S8/S53_dom"/>
</dbReference>
<keyword evidence="10" id="KW-0121">Carboxypeptidase</keyword>
<feature type="active site" description="Charge relay system" evidence="5 6">
    <location>
        <position position="265"/>
    </location>
</feature>
<dbReference type="GO" id="GO:0004252">
    <property type="term" value="F:serine-type endopeptidase activity"/>
    <property type="evidence" value="ECO:0007669"/>
    <property type="project" value="UniProtKB-UniRule"/>
</dbReference>
<dbReference type="InterPro" id="IPR008969">
    <property type="entry name" value="CarboxyPept-like_regulatory"/>
</dbReference>
<feature type="active site" description="Charge relay system" evidence="5 6">
    <location>
        <position position="439"/>
    </location>
</feature>
<dbReference type="InterPro" id="IPR050131">
    <property type="entry name" value="Peptidase_S8_subtilisin-like"/>
</dbReference>
<keyword evidence="2 6" id="KW-0645">Protease</keyword>
<keyword evidence="8" id="KW-0732">Signal</keyword>
<evidence type="ECO:0000256" key="1">
    <source>
        <dbReference type="ARBA" id="ARBA00011073"/>
    </source>
</evidence>
<dbReference type="EMBL" id="RKQZ01000001">
    <property type="protein sequence ID" value="RPF23336.1"/>
    <property type="molecule type" value="Genomic_DNA"/>
</dbReference>
<protein>
    <submittedName>
        <fullName evidence="10">Carboxypeptidase family protein</fullName>
    </submittedName>
</protein>
<dbReference type="PANTHER" id="PTHR43806">
    <property type="entry name" value="PEPTIDASE S8"/>
    <property type="match status" value="1"/>
</dbReference>
<evidence type="ECO:0000313" key="10">
    <source>
        <dbReference type="EMBL" id="RPF23336.1"/>
    </source>
</evidence>
<evidence type="ECO:0000256" key="8">
    <source>
        <dbReference type="SAM" id="SignalP"/>
    </source>
</evidence>
<proteinExistence type="inferred from homology"/>
<feature type="region of interest" description="Disordered" evidence="7">
    <location>
        <begin position="41"/>
        <end position="65"/>
    </location>
</feature>
<dbReference type="OrthoDB" id="9813435at2"/>
<dbReference type="GO" id="GO:0006508">
    <property type="term" value="P:proteolysis"/>
    <property type="evidence" value="ECO:0007669"/>
    <property type="project" value="UniProtKB-KW"/>
</dbReference>
<evidence type="ECO:0000259" key="9">
    <source>
        <dbReference type="Pfam" id="PF00082"/>
    </source>
</evidence>
<dbReference type="Gene3D" id="2.60.40.1120">
    <property type="entry name" value="Carboxypeptidase-like, regulatory domain"/>
    <property type="match status" value="3"/>
</dbReference>
<dbReference type="PROSITE" id="PS00138">
    <property type="entry name" value="SUBTILASE_SER"/>
    <property type="match status" value="1"/>
</dbReference>
<dbReference type="PRINTS" id="PR00723">
    <property type="entry name" value="SUBTILISIN"/>
</dbReference>
<name>A0A3N4YV35_9MICO</name>
<evidence type="ECO:0000256" key="2">
    <source>
        <dbReference type="ARBA" id="ARBA00022670"/>
    </source>
</evidence>
<keyword evidence="4 6" id="KW-0720">Serine protease</keyword>
<dbReference type="PROSITE" id="PS51892">
    <property type="entry name" value="SUBTILASE"/>
    <property type="match status" value="1"/>
</dbReference>
<accession>A0A3N4YV35</accession>
<organism evidence="10 11">
    <name type="scientific">Myceligenerans xiligouense</name>
    <dbReference type="NCBI Taxonomy" id="253184"/>
    <lineage>
        <taxon>Bacteria</taxon>
        <taxon>Bacillati</taxon>
        <taxon>Actinomycetota</taxon>
        <taxon>Actinomycetes</taxon>
        <taxon>Micrococcales</taxon>
        <taxon>Promicromonosporaceae</taxon>
        <taxon>Myceligenerans</taxon>
    </lineage>
</organism>
<feature type="active site" description="Charge relay system" evidence="5 6">
    <location>
        <position position="219"/>
    </location>
</feature>
<dbReference type="Pfam" id="PF00082">
    <property type="entry name" value="Peptidase_S8"/>
    <property type="match status" value="1"/>
</dbReference>